<gene>
    <name evidence="3" type="ORF">DL07_10075</name>
</gene>
<dbReference type="InterPro" id="IPR034829">
    <property type="entry name" value="DnaD-like_sf"/>
</dbReference>
<organism evidence="3 4">
    <name type="scientific">Streptococcus salivarius</name>
    <dbReference type="NCBI Taxonomy" id="1304"/>
    <lineage>
        <taxon>Bacteria</taxon>
        <taxon>Bacillati</taxon>
        <taxon>Bacillota</taxon>
        <taxon>Bacilli</taxon>
        <taxon>Lactobacillales</taxon>
        <taxon>Streptococcaceae</taxon>
        <taxon>Streptococcus</taxon>
    </lineage>
</organism>
<proteinExistence type="inferred from homology"/>
<dbReference type="InterPro" id="IPR006343">
    <property type="entry name" value="DnaB/C_C"/>
</dbReference>
<dbReference type="RefSeq" id="WP_002890756.1">
    <property type="nucleotide sequence ID" value="NZ_CAJHJQ010000017.1"/>
</dbReference>
<comment type="similarity">
    <text evidence="1">Belongs to the DnaB/DnaD family.</text>
</comment>
<dbReference type="EMBL" id="JJMT01000006">
    <property type="protein sequence ID" value="KEO46242.1"/>
    <property type="molecule type" value="Genomic_DNA"/>
</dbReference>
<sequence length="232" mass="26196">MSFFEQYRSGNLVLPNALFFHFKDIFPSADDFLVWQFLYLQTTTQIGEVASSQIAQATGKTPTEVNKSITTLTEAGLLDFTTIKINNEIEMVVDASPALAVLDKLVSNEKTTAGPVVGQPTNTQLIKQLTDELEQALGILNPMVVEDLNKEIQEEHTDPELIREALKEAVFNRKTNWNYIKGVLRNWKLSGITTKIQVEERRLEHQGKKHHHQVSDDFKTGMDAARQLWGGQ</sequence>
<evidence type="ECO:0000256" key="1">
    <source>
        <dbReference type="ARBA" id="ARBA00093462"/>
    </source>
</evidence>
<comment type="caution">
    <text evidence="3">The sequence shown here is derived from an EMBL/GenBank/DDBJ whole genome shotgun (WGS) entry which is preliminary data.</text>
</comment>
<dbReference type="Pfam" id="PF07261">
    <property type="entry name" value="DnaB_2"/>
    <property type="match status" value="1"/>
</dbReference>
<dbReference type="AlphaFoldDB" id="A0A074J105"/>
<dbReference type="Proteomes" id="UP000027855">
    <property type="component" value="Unassembled WGS sequence"/>
</dbReference>
<dbReference type="InterPro" id="IPR053162">
    <property type="entry name" value="DnaD"/>
</dbReference>
<feature type="domain" description="DnaB/C C-terminal" evidence="2">
    <location>
        <begin position="132"/>
        <end position="201"/>
    </location>
</feature>
<name>A0A074J105_STRSL</name>
<dbReference type="Gene3D" id="1.10.10.630">
    <property type="entry name" value="DnaD domain-like"/>
    <property type="match status" value="1"/>
</dbReference>
<accession>A0A074J105</accession>
<reference evidence="3 4" key="1">
    <citation type="submission" date="2014-04" db="EMBL/GenBank/DDBJ databases">
        <title>Variable characteristics of bacteriocin-producing Streptococcus salivarius strains isolated from Malaysian subjects.</title>
        <authorList>
            <person name="Philip K."/>
            <person name="Barbour A."/>
        </authorList>
    </citation>
    <scope>NUCLEOTIDE SEQUENCE [LARGE SCALE GENOMIC DNA]</scope>
    <source>
        <strain evidence="3 4">NU10</strain>
    </source>
</reference>
<dbReference type="PANTHER" id="PTHR37293">
    <property type="entry name" value="PHAGE REPLICATION PROTEIN-RELATED"/>
    <property type="match status" value="1"/>
</dbReference>
<evidence type="ECO:0000313" key="4">
    <source>
        <dbReference type="Proteomes" id="UP000027855"/>
    </source>
</evidence>
<dbReference type="KEGG" id="ssah:HSISS4_00768"/>
<evidence type="ECO:0000259" key="2">
    <source>
        <dbReference type="Pfam" id="PF07261"/>
    </source>
</evidence>
<dbReference type="PANTHER" id="PTHR37293:SF6">
    <property type="entry name" value="DNA REPLICATION PROTEIN DNAD"/>
    <property type="match status" value="1"/>
</dbReference>
<evidence type="ECO:0000313" key="3">
    <source>
        <dbReference type="EMBL" id="KEO46242.1"/>
    </source>
</evidence>
<protein>
    <submittedName>
        <fullName evidence="3">DNA replication protein DnaD</fullName>
    </submittedName>
</protein>
<dbReference type="NCBIfam" id="TIGR01446">
    <property type="entry name" value="DnaD_dom"/>
    <property type="match status" value="1"/>
</dbReference>
<dbReference type="InterPro" id="IPR036388">
    <property type="entry name" value="WH-like_DNA-bd_sf"/>
</dbReference>
<dbReference type="SUPFAM" id="SSF158499">
    <property type="entry name" value="DnaD domain-like"/>
    <property type="match status" value="1"/>
</dbReference>
<dbReference type="Gene3D" id="1.10.10.10">
    <property type="entry name" value="Winged helix-like DNA-binding domain superfamily/Winged helix DNA-binding domain"/>
    <property type="match status" value="1"/>
</dbReference>